<protein>
    <submittedName>
        <fullName evidence="1">Uncharacterized protein</fullName>
    </submittedName>
</protein>
<proteinExistence type="predicted"/>
<gene>
    <name evidence="2" type="ORF">TWF106_011155</name>
    <name evidence="1" type="ORF">TWF788_007806</name>
</gene>
<dbReference type="EMBL" id="WIWS01000089">
    <property type="protein sequence ID" value="KAF3208946.1"/>
    <property type="molecule type" value="Genomic_DNA"/>
</dbReference>
<comment type="caution">
    <text evidence="1">The sequence shown here is derived from an EMBL/GenBank/DDBJ whole genome shotgun (WGS) entry which is preliminary data.</text>
</comment>
<name>A0A7C8U239_ORBOL</name>
<organism evidence="1 4">
    <name type="scientific">Orbilia oligospora</name>
    <name type="common">Nematode-trapping fungus</name>
    <name type="synonym">Arthrobotrys oligospora</name>
    <dbReference type="NCBI Taxonomy" id="2813651"/>
    <lineage>
        <taxon>Eukaryota</taxon>
        <taxon>Fungi</taxon>
        <taxon>Dikarya</taxon>
        <taxon>Ascomycota</taxon>
        <taxon>Pezizomycotina</taxon>
        <taxon>Orbiliomycetes</taxon>
        <taxon>Orbiliales</taxon>
        <taxon>Orbiliaceae</taxon>
        <taxon>Orbilia</taxon>
    </lineage>
</organism>
<evidence type="ECO:0000313" key="4">
    <source>
        <dbReference type="Proteomes" id="UP000479691"/>
    </source>
</evidence>
<evidence type="ECO:0000313" key="1">
    <source>
        <dbReference type="EMBL" id="KAF3177375.1"/>
    </source>
</evidence>
<dbReference type="Proteomes" id="UP000472727">
    <property type="component" value="Unassembled WGS sequence"/>
</dbReference>
<dbReference type="AlphaFoldDB" id="A0A7C8U239"/>
<dbReference type="Proteomes" id="UP000479691">
    <property type="component" value="Unassembled WGS sequence"/>
</dbReference>
<accession>A0A7C8U239</accession>
<evidence type="ECO:0000313" key="3">
    <source>
        <dbReference type="Proteomes" id="UP000472727"/>
    </source>
</evidence>
<dbReference type="EMBL" id="JAABOE010000045">
    <property type="protein sequence ID" value="KAF3177375.1"/>
    <property type="molecule type" value="Genomic_DNA"/>
</dbReference>
<reference evidence="3 4" key="1">
    <citation type="submission" date="2019-06" db="EMBL/GenBank/DDBJ databases">
        <authorList>
            <person name="Palmer J.M."/>
        </authorList>
    </citation>
    <scope>NUCLEOTIDE SEQUENCE [LARGE SCALE GENOMIC DNA]</scope>
    <source>
        <strain evidence="2 3">TWF106</strain>
        <strain evidence="1 4">TWF788</strain>
    </source>
</reference>
<sequence length="190" mass="22343">MKACRFCQCTYIWYAPTWMHQMPHRPPWSIYPDGYKPRYFILTFEPVPPISSTKHASAGSQMRIKRNCVFLREFKKTDEVHAAFDWLLQPLRARQGFTIGHGWTSSFPSTIRHGEPTPGLEPCPKKRERRLVEEEEEREQVAISHPPHVHKGQVQVRNFCPTLHSLWKKHKVRPSGHDELRGLRYPLLLP</sequence>
<evidence type="ECO:0000313" key="2">
    <source>
        <dbReference type="EMBL" id="KAF3208946.1"/>
    </source>
</evidence>